<dbReference type="Proteomes" id="UP000673394">
    <property type="component" value="Unassembled WGS sequence"/>
</dbReference>
<dbReference type="InterPro" id="IPR017853">
    <property type="entry name" value="GH"/>
</dbReference>
<accession>A0ABS5C9V5</accession>
<dbReference type="InterPro" id="IPR001944">
    <property type="entry name" value="Glycoside_Hdrlase_35"/>
</dbReference>
<dbReference type="EC" id="3.2.1.23" evidence="7"/>
<evidence type="ECO:0000256" key="1">
    <source>
        <dbReference type="ARBA" id="ARBA00009809"/>
    </source>
</evidence>
<keyword evidence="8" id="KW-1185">Reference proteome</keyword>
<keyword evidence="3 7" id="KW-0326">Glycosidase</keyword>
<dbReference type="Gene3D" id="2.60.120.260">
    <property type="entry name" value="Galactose-binding domain-like"/>
    <property type="match status" value="2"/>
</dbReference>
<reference evidence="7 8" key="1">
    <citation type="submission" date="2021-04" db="EMBL/GenBank/DDBJ databases">
        <title>Paenibacillus sp. DLE-14 whole genome sequence.</title>
        <authorList>
            <person name="Ham Y.J."/>
        </authorList>
    </citation>
    <scope>NUCLEOTIDE SEQUENCE [LARGE SCALE GENOMIC DNA]</scope>
    <source>
        <strain evidence="7 8">DLE-14</strain>
    </source>
</reference>
<evidence type="ECO:0000259" key="6">
    <source>
        <dbReference type="Pfam" id="PF21467"/>
    </source>
</evidence>
<feature type="domain" description="Glycoside hydrolase 35 catalytic" evidence="5">
    <location>
        <begin position="16"/>
        <end position="326"/>
    </location>
</feature>
<dbReference type="PANTHER" id="PTHR23421">
    <property type="entry name" value="BETA-GALACTOSIDASE RELATED"/>
    <property type="match status" value="1"/>
</dbReference>
<evidence type="ECO:0000256" key="2">
    <source>
        <dbReference type="ARBA" id="ARBA00022801"/>
    </source>
</evidence>
<evidence type="ECO:0000313" key="8">
    <source>
        <dbReference type="Proteomes" id="UP000673394"/>
    </source>
</evidence>
<protein>
    <submittedName>
        <fullName evidence="7">Beta-galactosidase</fullName>
        <ecNumber evidence="7">3.2.1.23</ecNumber>
    </submittedName>
</protein>
<comment type="caution">
    <text evidence="7">The sequence shown here is derived from an EMBL/GenBank/DDBJ whole genome shotgun (WGS) entry which is preliminary data.</text>
</comment>
<dbReference type="RefSeq" id="WP_210657218.1">
    <property type="nucleotide sequence ID" value="NZ_JAGKSP010000002.1"/>
</dbReference>
<name>A0ABS5C9V5_9BACL</name>
<dbReference type="InterPro" id="IPR008979">
    <property type="entry name" value="Galactose-bd-like_sf"/>
</dbReference>
<dbReference type="SUPFAM" id="SSF51445">
    <property type="entry name" value="(Trans)glycosidases"/>
    <property type="match status" value="1"/>
</dbReference>
<gene>
    <name evidence="7" type="ORF">I8J30_08670</name>
</gene>
<evidence type="ECO:0000256" key="4">
    <source>
        <dbReference type="RuleBase" id="RU003679"/>
    </source>
</evidence>
<evidence type="ECO:0000259" key="5">
    <source>
        <dbReference type="Pfam" id="PF01301"/>
    </source>
</evidence>
<comment type="similarity">
    <text evidence="1 4">Belongs to the glycosyl hydrolase 35 family.</text>
</comment>
<evidence type="ECO:0000313" key="7">
    <source>
        <dbReference type="EMBL" id="MBP3962777.1"/>
    </source>
</evidence>
<dbReference type="GO" id="GO:0004565">
    <property type="term" value="F:beta-galactosidase activity"/>
    <property type="evidence" value="ECO:0007669"/>
    <property type="project" value="UniProtKB-EC"/>
</dbReference>
<dbReference type="SUPFAM" id="SSF49785">
    <property type="entry name" value="Galactose-binding domain-like"/>
    <property type="match status" value="2"/>
</dbReference>
<dbReference type="Gene3D" id="3.20.20.80">
    <property type="entry name" value="Glycosidases"/>
    <property type="match status" value="1"/>
</dbReference>
<organism evidence="7 8">
    <name type="scientific">Paenibacillus lignilyticus</name>
    <dbReference type="NCBI Taxonomy" id="1172615"/>
    <lineage>
        <taxon>Bacteria</taxon>
        <taxon>Bacillati</taxon>
        <taxon>Bacillota</taxon>
        <taxon>Bacilli</taxon>
        <taxon>Bacillales</taxon>
        <taxon>Paenibacillaceae</taxon>
        <taxon>Paenibacillus</taxon>
    </lineage>
</organism>
<dbReference type="InterPro" id="IPR031330">
    <property type="entry name" value="Gly_Hdrlase_35_cat"/>
</dbReference>
<dbReference type="Pfam" id="PF21467">
    <property type="entry name" value="BetaGal_gal-bd"/>
    <property type="match status" value="1"/>
</dbReference>
<dbReference type="PRINTS" id="PR00742">
    <property type="entry name" value="GLHYDRLASE35"/>
</dbReference>
<dbReference type="EMBL" id="JAGKSP010000002">
    <property type="protein sequence ID" value="MBP3962777.1"/>
    <property type="molecule type" value="Genomic_DNA"/>
</dbReference>
<sequence>MTANLEGVISCKDSYFKINGKSRLVISGELSYFKTDPIEWEDRIRKLKANLLNCISTYVPWGLHEREKEQFDFSGRLDIAGFVELTKQNEVLGIVKPSGYVCDEISGGGFPSWIWAEGVRTRTGDPGFLHYLHRWLDTITPLLKGTQITEGGNVILWQVENEFGFGNKPYLLQLVHKVKELGIEVPIVLNNGDYYAEEGLLGAVDYYPTPGPDQIREVSAYFQNYRKTHPDKPIFSQEFEAGWLNTAASSDVTTMGHLPRVWLESLPKLAFINGCAGLNYFMFAGGTDPGMQPAKFFPNRYYNEAAIEEWGELGELYYRYKTTHAQLLSFESLLVDEPEIVTGAEVNVEGVPPEVLVNLRGMQLLSFSNASDETQAFTWESAMLGVVPTRTVLLPMETKLYPLHVHLHEGLKWIHSSAEFLYRDSSVCIVYGEIGQLNELKLMWNSEQLPHVADSGDVQTAWCDKELTVTFTHRPEDQWIRLDAYRIMIISRERAMRTWFGPEVCGRRDLLISDLYYAEWLEAADLICVEAEPGVSHELTVIRRSDASMQQITYTAPQHGVPDLRATEIMKWDICQDWEAQFVSSNAAAKITKLGIPYETNGHNDCGYAVYASEWISDGEVQQLLIPELNDYFDLFINHKWVASGKRTMKVQLINLVKGKNRLTLRCYSTGHDKDMALDPALSGMMLPLYVGAVHYEELVSWEQKMLFTKEQKDKMFEERDQLLSFHDDGYAQEIGIDIAALGKETENWSPFEFGSEGLLIKDANIDYTGSGEVLNRTQFYADAKYAGNRVLLEIRDADLIYALYVNGQRIAAIWQGWSNWGFENSPKYWDITPWIQFGERNQILLRCLMGPRGGGVFQPASISYYKAAIEGEASFIPLASGIQAAIEGELGTYGQESLKGFATKQEGSLIIAKSPFTYSDRSDVVHPMYIELEGVHDFTLIYVNGELIGKYYPGGYQRRFYVWRSWLKEGDNELALVGKLAATPLPCITIGRYHVKVKDQIQLS</sequence>
<feature type="domain" description="Beta-galactosidase galactose-binding" evidence="6">
    <location>
        <begin position="925"/>
        <end position="973"/>
    </location>
</feature>
<evidence type="ECO:0000256" key="3">
    <source>
        <dbReference type="ARBA" id="ARBA00023295"/>
    </source>
</evidence>
<keyword evidence="2 7" id="KW-0378">Hydrolase</keyword>
<proteinExistence type="inferred from homology"/>
<dbReference type="Pfam" id="PF01301">
    <property type="entry name" value="Glyco_hydro_35"/>
    <property type="match status" value="1"/>
</dbReference>
<dbReference type="InterPro" id="IPR048913">
    <property type="entry name" value="BetaGal_gal-bd"/>
</dbReference>